<feature type="transmembrane region" description="Helical" evidence="5">
    <location>
        <begin position="220"/>
        <end position="238"/>
    </location>
</feature>
<feature type="transmembrane region" description="Helical" evidence="5">
    <location>
        <begin position="6"/>
        <end position="25"/>
    </location>
</feature>
<keyword evidence="8" id="KW-1185">Reference proteome</keyword>
<dbReference type="Pfam" id="PF04932">
    <property type="entry name" value="Wzy_C"/>
    <property type="match status" value="1"/>
</dbReference>
<dbReference type="RefSeq" id="WP_425307928.1">
    <property type="nucleotide sequence ID" value="NZ_CP154795.1"/>
</dbReference>
<dbReference type="InterPro" id="IPR007016">
    <property type="entry name" value="O-antigen_ligase-rel_domated"/>
</dbReference>
<keyword evidence="7" id="KW-0436">Ligase</keyword>
<dbReference type="GO" id="GO:0016874">
    <property type="term" value="F:ligase activity"/>
    <property type="evidence" value="ECO:0007669"/>
    <property type="project" value="UniProtKB-KW"/>
</dbReference>
<gene>
    <name evidence="7" type="ORF">AADG42_03965</name>
</gene>
<keyword evidence="2 5" id="KW-0812">Transmembrane</keyword>
<reference evidence="7 8" key="1">
    <citation type="submission" date="2024-04" db="EMBL/GenBank/DDBJ databases">
        <title>Isolation of an actinomycete strain from pig manure.</title>
        <authorList>
            <person name="Gong T."/>
            <person name="Yu Z."/>
            <person name="An M."/>
            <person name="Wei C."/>
            <person name="Yang W."/>
            <person name="Liu L."/>
        </authorList>
    </citation>
    <scope>NUCLEOTIDE SEQUENCE [LARGE SCALE GENOMIC DNA]</scope>
    <source>
        <strain evidence="7 8">ZF39</strain>
    </source>
</reference>
<feature type="transmembrane region" description="Helical" evidence="5">
    <location>
        <begin position="108"/>
        <end position="124"/>
    </location>
</feature>
<comment type="subcellular location">
    <subcellularLocation>
        <location evidence="1">Membrane</location>
        <topology evidence="1">Multi-pass membrane protein</topology>
    </subcellularLocation>
</comment>
<dbReference type="PANTHER" id="PTHR37422:SF13">
    <property type="entry name" value="LIPOPOLYSACCHARIDE BIOSYNTHESIS PROTEIN PA4999-RELATED"/>
    <property type="match status" value="1"/>
</dbReference>
<feature type="domain" description="O-antigen ligase-related" evidence="6">
    <location>
        <begin position="92"/>
        <end position="227"/>
    </location>
</feature>
<feature type="transmembrane region" description="Helical" evidence="5">
    <location>
        <begin position="136"/>
        <end position="155"/>
    </location>
</feature>
<name>A0ABZ3FP12_9ACTN</name>
<keyword evidence="3 5" id="KW-1133">Transmembrane helix</keyword>
<evidence type="ECO:0000256" key="3">
    <source>
        <dbReference type="ARBA" id="ARBA00022989"/>
    </source>
</evidence>
<feature type="transmembrane region" description="Helical" evidence="5">
    <location>
        <begin position="32"/>
        <end position="53"/>
    </location>
</feature>
<evidence type="ECO:0000313" key="7">
    <source>
        <dbReference type="EMBL" id="XAN06499.1"/>
    </source>
</evidence>
<evidence type="ECO:0000259" key="6">
    <source>
        <dbReference type="Pfam" id="PF04932"/>
    </source>
</evidence>
<evidence type="ECO:0000256" key="1">
    <source>
        <dbReference type="ARBA" id="ARBA00004141"/>
    </source>
</evidence>
<evidence type="ECO:0000256" key="2">
    <source>
        <dbReference type="ARBA" id="ARBA00022692"/>
    </source>
</evidence>
<evidence type="ECO:0000256" key="4">
    <source>
        <dbReference type="ARBA" id="ARBA00023136"/>
    </source>
</evidence>
<evidence type="ECO:0000313" key="8">
    <source>
        <dbReference type="Proteomes" id="UP001442841"/>
    </source>
</evidence>
<accession>A0ABZ3FP12</accession>
<feature type="transmembrane region" description="Helical" evidence="5">
    <location>
        <begin position="268"/>
        <end position="285"/>
    </location>
</feature>
<keyword evidence="4 5" id="KW-0472">Membrane</keyword>
<protein>
    <submittedName>
        <fullName evidence="7">O-antigen ligase family protein</fullName>
    </submittedName>
</protein>
<dbReference type="Proteomes" id="UP001442841">
    <property type="component" value="Chromosome"/>
</dbReference>
<feature type="transmembrane region" description="Helical" evidence="5">
    <location>
        <begin position="59"/>
        <end position="78"/>
    </location>
</feature>
<proteinExistence type="predicted"/>
<feature type="transmembrane region" description="Helical" evidence="5">
    <location>
        <begin position="85"/>
        <end position="102"/>
    </location>
</feature>
<evidence type="ECO:0000256" key="5">
    <source>
        <dbReference type="SAM" id="Phobius"/>
    </source>
</evidence>
<dbReference type="PANTHER" id="PTHR37422">
    <property type="entry name" value="TEICHURONIC ACID BIOSYNTHESIS PROTEIN TUAE"/>
    <property type="match status" value="1"/>
</dbReference>
<sequence length="293" mass="29482">MGGDSPYFWSPVFLCVGLAAGRWLASRPELPAIVVLAISVTLISLVTSGAGAAAAPLGYANANAALGIQLAVVAGLVAVRRTGPARLALALAALGALTIPVFSASKAGVTVSLIVVLAGAVAASRRAMPKGLPLSLGPLSVAVAAGAVAWAASIARLPDIAELAVDPVRHRLWRDAFTLWQQSPIGGSGPGSFARFSPLAADPDTSTAHSSVLQVAAETGVIGVGLFALLVALGFVFAGKSTRHGTWLAVAAWTALAIHSFSDHLLEFPAVVFTAGVVLGLAGRLRTAPNLPG</sequence>
<dbReference type="EMBL" id="CP154795">
    <property type="protein sequence ID" value="XAN06499.1"/>
    <property type="molecule type" value="Genomic_DNA"/>
</dbReference>
<organism evidence="7 8">
    <name type="scientific">Ammonicoccus fulvus</name>
    <dbReference type="NCBI Taxonomy" id="3138240"/>
    <lineage>
        <taxon>Bacteria</taxon>
        <taxon>Bacillati</taxon>
        <taxon>Actinomycetota</taxon>
        <taxon>Actinomycetes</taxon>
        <taxon>Propionibacteriales</taxon>
        <taxon>Propionibacteriaceae</taxon>
        <taxon>Ammonicoccus</taxon>
    </lineage>
</organism>
<feature type="transmembrane region" description="Helical" evidence="5">
    <location>
        <begin position="245"/>
        <end position="262"/>
    </location>
</feature>
<dbReference type="InterPro" id="IPR051533">
    <property type="entry name" value="WaaL-like"/>
</dbReference>